<proteinExistence type="predicted"/>
<evidence type="ECO:0000313" key="1">
    <source>
        <dbReference type="EMBL" id="MBK1864721.1"/>
    </source>
</evidence>
<name>A0ACC5QWH0_9HYPH</name>
<dbReference type="EMBL" id="JAENHL010000003">
    <property type="protein sequence ID" value="MBK1864721.1"/>
    <property type="molecule type" value="Genomic_DNA"/>
</dbReference>
<accession>A0ACC5QWH0</accession>
<evidence type="ECO:0000313" key="2">
    <source>
        <dbReference type="Proteomes" id="UP000616151"/>
    </source>
</evidence>
<dbReference type="Proteomes" id="UP000616151">
    <property type="component" value="Unassembled WGS sequence"/>
</dbReference>
<comment type="caution">
    <text evidence="1">The sequence shown here is derived from an EMBL/GenBank/DDBJ whole genome shotgun (WGS) entry which is preliminary data.</text>
</comment>
<protein>
    <submittedName>
        <fullName evidence="1">Dihydrodipicolinate synthase family protein</fullName>
    </submittedName>
</protein>
<sequence length="307" mass="32910">MANDTLAGVFAPVLTPFDKTLKVDAPLFVKYCSWILSQGSGLAMFGTNSEANSLTVDEKLELLGLAVENELPVDRMMPGTGACALPDAVTLCQAAAKAKTAATLMLPPFYYKAVSDDGLFAFYAETIERVGDANLKICLYHIPQVSGVAISLPLIERLIKQYPDTVVGIKDSGGDFANTKAMLDAFPEFRVFCGSERFLLETMKHNGAGCISAMANVHPGAIVNLYETRANDGAQTKQDALNATRAAYDGIPMIAALKRTVAEYGKAPGFKTMRPPLVDFSDEGWEALKTKLGALSLKTPNLDKALS</sequence>
<reference evidence="1" key="1">
    <citation type="submission" date="2021-01" db="EMBL/GenBank/DDBJ databases">
        <authorList>
            <person name="Sun Q."/>
        </authorList>
    </citation>
    <scope>NUCLEOTIDE SEQUENCE</scope>
    <source>
        <strain evidence="1">YIM B02566</strain>
    </source>
</reference>
<keyword evidence="2" id="KW-1185">Reference proteome</keyword>
<gene>
    <name evidence="1" type="ORF">JHL16_00020</name>
</gene>
<organism evidence="1 2">
    <name type="scientific">Taklimakanibacter albus</name>
    <dbReference type="NCBI Taxonomy" id="2800327"/>
    <lineage>
        <taxon>Bacteria</taxon>
        <taxon>Pseudomonadati</taxon>
        <taxon>Pseudomonadota</taxon>
        <taxon>Alphaproteobacteria</taxon>
        <taxon>Hyphomicrobiales</taxon>
        <taxon>Aestuariivirgaceae</taxon>
        <taxon>Taklimakanibacter</taxon>
    </lineage>
</organism>